<evidence type="ECO:0000313" key="12">
    <source>
        <dbReference type="Proteomes" id="UP000034883"/>
    </source>
</evidence>
<evidence type="ECO:0000256" key="4">
    <source>
        <dbReference type="ARBA" id="ARBA00022679"/>
    </source>
</evidence>
<dbReference type="EC" id="2.7.13.3" evidence="2"/>
<dbReference type="Pfam" id="PF00072">
    <property type="entry name" value="Response_reg"/>
    <property type="match status" value="1"/>
</dbReference>
<evidence type="ECO:0000256" key="2">
    <source>
        <dbReference type="ARBA" id="ARBA00012438"/>
    </source>
</evidence>
<dbReference type="Pfam" id="PF02518">
    <property type="entry name" value="HATPase_c"/>
    <property type="match status" value="1"/>
</dbReference>
<feature type="domain" description="Histidine kinase" evidence="9">
    <location>
        <begin position="224"/>
        <end position="439"/>
    </location>
</feature>
<accession>A0A0F6SE00</accession>
<keyword evidence="8" id="KW-0812">Transmembrane</keyword>
<gene>
    <name evidence="11" type="ORF">DB32_001478</name>
</gene>
<evidence type="ECO:0000256" key="6">
    <source>
        <dbReference type="ARBA" id="ARBA00023012"/>
    </source>
</evidence>
<dbReference type="PANTHER" id="PTHR43711">
    <property type="entry name" value="TWO-COMPONENT HISTIDINE KINASE"/>
    <property type="match status" value="1"/>
</dbReference>
<dbReference type="InterPro" id="IPR050736">
    <property type="entry name" value="Sensor_HK_Regulatory"/>
</dbReference>
<dbReference type="InterPro" id="IPR004358">
    <property type="entry name" value="Sig_transdc_His_kin-like_C"/>
</dbReference>
<evidence type="ECO:0000256" key="7">
    <source>
        <dbReference type="PROSITE-ProRule" id="PRU00169"/>
    </source>
</evidence>
<dbReference type="GO" id="GO:0000155">
    <property type="term" value="F:phosphorelay sensor kinase activity"/>
    <property type="evidence" value="ECO:0007669"/>
    <property type="project" value="InterPro"/>
</dbReference>
<dbReference type="STRING" id="927083.DB32_001478"/>
<dbReference type="SUPFAM" id="SSF47384">
    <property type="entry name" value="Homodimeric domain of signal transducing histidine kinase"/>
    <property type="match status" value="1"/>
</dbReference>
<dbReference type="PROSITE" id="PS50109">
    <property type="entry name" value="HIS_KIN"/>
    <property type="match status" value="1"/>
</dbReference>
<dbReference type="PANTHER" id="PTHR43711:SF1">
    <property type="entry name" value="HISTIDINE KINASE 1"/>
    <property type="match status" value="1"/>
</dbReference>
<dbReference type="EMBL" id="CP011125">
    <property type="protein sequence ID" value="AKF04329.1"/>
    <property type="molecule type" value="Genomic_DNA"/>
</dbReference>
<feature type="domain" description="Response regulatory" evidence="10">
    <location>
        <begin position="458"/>
        <end position="564"/>
    </location>
</feature>
<protein>
    <recommendedName>
        <fullName evidence="2">histidine kinase</fullName>
        <ecNumber evidence="2">2.7.13.3</ecNumber>
    </recommendedName>
</protein>
<dbReference type="InterPro" id="IPR003594">
    <property type="entry name" value="HATPase_dom"/>
</dbReference>
<feature type="transmembrane region" description="Helical" evidence="8">
    <location>
        <begin position="51"/>
        <end position="70"/>
    </location>
</feature>
<dbReference type="SMART" id="SM00448">
    <property type="entry name" value="REC"/>
    <property type="match status" value="1"/>
</dbReference>
<feature type="transmembrane region" description="Helical" evidence="8">
    <location>
        <begin position="82"/>
        <end position="102"/>
    </location>
</feature>
<keyword evidence="6" id="KW-0902">Two-component regulatory system</keyword>
<evidence type="ECO:0000313" key="11">
    <source>
        <dbReference type="EMBL" id="AKF04329.1"/>
    </source>
</evidence>
<feature type="transmembrane region" description="Helical" evidence="8">
    <location>
        <begin position="108"/>
        <end position="126"/>
    </location>
</feature>
<organism evidence="11 12">
    <name type="scientific">Sandaracinus amylolyticus</name>
    <dbReference type="NCBI Taxonomy" id="927083"/>
    <lineage>
        <taxon>Bacteria</taxon>
        <taxon>Pseudomonadati</taxon>
        <taxon>Myxococcota</taxon>
        <taxon>Polyangia</taxon>
        <taxon>Polyangiales</taxon>
        <taxon>Sandaracinaceae</taxon>
        <taxon>Sandaracinus</taxon>
    </lineage>
</organism>
<keyword evidence="12" id="KW-1185">Reference proteome</keyword>
<evidence type="ECO:0000256" key="5">
    <source>
        <dbReference type="ARBA" id="ARBA00022777"/>
    </source>
</evidence>
<keyword evidence="4" id="KW-0808">Transferase</keyword>
<dbReference type="KEGG" id="samy:DB32_001478"/>
<dbReference type="Pfam" id="PF00512">
    <property type="entry name" value="HisKA"/>
    <property type="match status" value="1"/>
</dbReference>
<feature type="transmembrane region" description="Helical" evidence="8">
    <location>
        <begin position="21"/>
        <end position="45"/>
    </location>
</feature>
<dbReference type="CDD" id="cd00075">
    <property type="entry name" value="HATPase"/>
    <property type="match status" value="1"/>
</dbReference>
<dbReference type="SMART" id="SM00388">
    <property type="entry name" value="HisKA"/>
    <property type="match status" value="1"/>
</dbReference>
<sequence>MCAHMFDPTLREERIAHAYAQLPGALAGSATVTALFAITACGTGGSVHLSWWIALQGLAIAANVAILVAYRRGRFEPDRAMWARRGGTLLVGVGWGLGGLVWPMHAEFGTGIAMSFCLAGLAASATSTLAADPIGYAMFAITALGPDVAASAGPRWWTAGLLAAFLGASFFMVWQNAVVLRAALSLRFENAELLARAIADREAADAARANAESAALAKTRFLAAASHDLRQPLQALSLFADVLATEPPVPEARRRAATDALVRTVHALRSMLEGLLDLSRLDAGIVVAEPQVVSLAPIVGEVIAALHDEADARGVTLSAAGPVLDVHADPALLARVAHNLAANAVRHGGRGRVLIATRRRGDRAWLQIFDQGAGIPLDARERIFEEFVQLGNPERDRTKGLGLGLSMVRRICALAGWSLSLRSDVGRGSVFTVELPLATSAPTREPSRSVPPATRAVRILLVDDDVLVRQALEGWLEQCGCEVHVVGSAEEALDALRAGCAPDAVVSDLRLPGALSGVDLAQRIDRPVILLTGDVDVPEEHRAAAVLRKPVSGATLWATIAETIERQRAA</sequence>
<dbReference type="SMART" id="SM00387">
    <property type="entry name" value="HATPase_c"/>
    <property type="match status" value="1"/>
</dbReference>
<dbReference type="Proteomes" id="UP000034883">
    <property type="component" value="Chromosome"/>
</dbReference>
<dbReference type="InterPro" id="IPR036097">
    <property type="entry name" value="HisK_dim/P_sf"/>
</dbReference>
<dbReference type="PROSITE" id="PS50110">
    <property type="entry name" value="RESPONSE_REGULATORY"/>
    <property type="match status" value="1"/>
</dbReference>
<evidence type="ECO:0000256" key="3">
    <source>
        <dbReference type="ARBA" id="ARBA00022553"/>
    </source>
</evidence>
<dbReference type="AlphaFoldDB" id="A0A0F6SE00"/>
<dbReference type="CDD" id="cd00082">
    <property type="entry name" value="HisKA"/>
    <property type="match status" value="1"/>
</dbReference>
<dbReference type="Gene3D" id="3.40.50.2300">
    <property type="match status" value="1"/>
</dbReference>
<keyword evidence="5" id="KW-0418">Kinase</keyword>
<dbReference type="Gene3D" id="3.30.565.10">
    <property type="entry name" value="Histidine kinase-like ATPase, C-terminal domain"/>
    <property type="match status" value="1"/>
</dbReference>
<dbReference type="Gene3D" id="1.10.287.130">
    <property type="match status" value="1"/>
</dbReference>
<keyword evidence="8" id="KW-1133">Transmembrane helix</keyword>
<feature type="modified residue" description="4-aspartylphosphate" evidence="7">
    <location>
        <position position="508"/>
    </location>
</feature>
<dbReference type="InterPro" id="IPR005467">
    <property type="entry name" value="His_kinase_dom"/>
</dbReference>
<keyword evidence="8" id="KW-0472">Membrane</keyword>
<dbReference type="SUPFAM" id="SSF55874">
    <property type="entry name" value="ATPase domain of HSP90 chaperone/DNA topoisomerase II/histidine kinase"/>
    <property type="match status" value="1"/>
</dbReference>
<dbReference type="InterPro" id="IPR003661">
    <property type="entry name" value="HisK_dim/P_dom"/>
</dbReference>
<dbReference type="InterPro" id="IPR001789">
    <property type="entry name" value="Sig_transdc_resp-reg_receiver"/>
</dbReference>
<dbReference type="InterPro" id="IPR036890">
    <property type="entry name" value="HATPase_C_sf"/>
</dbReference>
<dbReference type="CDD" id="cd00156">
    <property type="entry name" value="REC"/>
    <property type="match status" value="1"/>
</dbReference>
<comment type="catalytic activity">
    <reaction evidence="1">
        <text>ATP + protein L-histidine = ADP + protein N-phospho-L-histidine.</text>
        <dbReference type="EC" id="2.7.13.3"/>
    </reaction>
</comment>
<dbReference type="PRINTS" id="PR00344">
    <property type="entry name" value="BCTRLSENSOR"/>
</dbReference>
<feature type="transmembrane region" description="Helical" evidence="8">
    <location>
        <begin position="156"/>
        <end position="174"/>
    </location>
</feature>
<keyword evidence="3 7" id="KW-0597">Phosphoprotein</keyword>
<name>A0A0F6SE00_9BACT</name>
<proteinExistence type="predicted"/>
<dbReference type="SUPFAM" id="SSF52172">
    <property type="entry name" value="CheY-like"/>
    <property type="match status" value="1"/>
</dbReference>
<dbReference type="InterPro" id="IPR011006">
    <property type="entry name" value="CheY-like_superfamily"/>
</dbReference>
<evidence type="ECO:0000259" key="9">
    <source>
        <dbReference type="PROSITE" id="PS50109"/>
    </source>
</evidence>
<evidence type="ECO:0000256" key="1">
    <source>
        <dbReference type="ARBA" id="ARBA00000085"/>
    </source>
</evidence>
<evidence type="ECO:0000259" key="10">
    <source>
        <dbReference type="PROSITE" id="PS50110"/>
    </source>
</evidence>
<evidence type="ECO:0000256" key="8">
    <source>
        <dbReference type="SAM" id="Phobius"/>
    </source>
</evidence>
<reference evidence="11 12" key="1">
    <citation type="submission" date="2015-03" db="EMBL/GenBank/DDBJ databases">
        <title>Genome assembly of Sandaracinus amylolyticus DSM 53668.</title>
        <authorList>
            <person name="Sharma G."/>
            <person name="Subramanian S."/>
        </authorList>
    </citation>
    <scope>NUCLEOTIDE SEQUENCE [LARGE SCALE GENOMIC DNA]</scope>
    <source>
        <strain evidence="11 12">DSM 53668</strain>
    </source>
</reference>